<proteinExistence type="predicted"/>
<protein>
    <submittedName>
        <fullName evidence="1">Uncharacterized protein</fullName>
    </submittedName>
</protein>
<evidence type="ECO:0000313" key="1">
    <source>
        <dbReference type="EMBL" id="CAA9423220.1"/>
    </source>
</evidence>
<dbReference type="EMBL" id="CADCTZ010001833">
    <property type="protein sequence ID" value="CAA9423220.1"/>
    <property type="molecule type" value="Genomic_DNA"/>
</dbReference>
<name>A0A6J4PSI7_9CYAN</name>
<reference evidence="1" key="1">
    <citation type="submission" date="2020-02" db="EMBL/GenBank/DDBJ databases">
        <authorList>
            <person name="Meier V. D."/>
        </authorList>
    </citation>
    <scope>NUCLEOTIDE SEQUENCE</scope>
    <source>
        <strain evidence="1">AVDCRST_MAG84</strain>
    </source>
</reference>
<sequence length="39" mass="4641">GCTIRKKPGFSPDFSLPHQDFRRNWVSYGKSYCCDRKFL</sequence>
<feature type="non-terminal residue" evidence="1">
    <location>
        <position position="1"/>
    </location>
</feature>
<organism evidence="1">
    <name type="scientific">uncultured Microcoleus sp</name>
    <dbReference type="NCBI Taxonomy" id="259945"/>
    <lineage>
        <taxon>Bacteria</taxon>
        <taxon>Bacillati</taxon>
        <taxon>Cyanobacteriota</taxon>
        <taxon>Cyanophyceae</taxon>
        <taxon>Oscillatoriophycideae</taxon>
        <taxon>Oscillatoriales</taxon>
        <taxon>Microcoleaceae</taxon>
        <taxon>Microcoleus</taxon>
        <taxon>environmental samples</taxon>
    </lineage>
</organism>
<accession>A0A6J4PSI7</accession>
<gene>
    <name evidence="1" type="ORF">AVDCRST_MAG84-7309</name>
</gene>
<feature type="non-terminal residue" evidence="1">
    <location>
        <position position="39"/>
    </location>
</feature>
<dbReference type="AlphaFoldDB" id="A0A6J4PSI7"/>